<feature type="region of interest" description="Disordered" evidence="1">
    <location>
        <begin position="127"/>
        <end position="158"/>
    </location>
</feature>
<protein>
    <recommendedName>
        <fullName evidence="4">Reverse transcriptase domain-containing protein</fullName>
    </recommendedName>
</protein>
<keyword evidence="3" id="KW-1185">Reference proteome</keyword>
<name>A0AAN7QAM3_MYCAM</name>
<feature type="compositionally biased region" description="Basic and acidic residues" evidence="1">
    <location>
        <begin position="146"/>
        <end position="158"/>
    </location>
</feature>
<dbReference type="PANTHER" id="PTHR33332">
    <property type="entry name" value="REVERSE TRANSCRIPTASE DOMAIN-CONTAINING PROTEIN"/>
    <property type="match status" value="1"/>
</dbReference>
<dbReference type="EMBL" id="JAUNZN010000001">
    <property type="protein sequence ID" value="KAK4833091.1"/>
    <property type="molecule type" value="Genomic_DNA"/>
</dbReference>
<evidence type="ECO:0008006" key="4">
    <source>
        <dbReference type="Google" id="ProtNLM"/>
    </source>
</evidence>
<evidence type="ECO:0000313" key="2">
    <source>
        <dbReference type="EMBL" id="KAK4833091.1"/>
    </source>
</evidence>
<gene>
    <name evidence="2" type="ORF">QYF61_027757</name>
</gene>
<dbReference type="Proteomes" id="UP001333110">
    <property type="component" value="Unassembled WGS sequence"/>
</dbReference>
<dbReference type="AlphaFoldDB" id="A0AAN7QAM3"/>
<comment type="caution">
    <text evidence="2">The sequence shown here is derived from an EMBL/GenBank/DDBJ whole genome shotgun (WGS) entry which is preliminary data.</text>
</comment>
<evidence type="ECO:0000313" key="3">
    <source>
        <dbReference type="Proteomes" id="UP001333110"/>
    </source>
</evidence>
<organism evidence="2 3">
    <name type="scientific">Mycteria americana</name>
    <name type="common">Wood stork</name>
    <dbReference type="NCBI Taxonomy" id="33587"/>
    <lineage>
        <taxon>Eukaryota</taxon>
        <taxon>Metazoa</taxon>
        <taxon>Chordata</taxon>
        <taxon>Craniata</taxon>
        <taxon>Vertebrata</taxon>
        <taxon>Euteleostomi</taxon>
        <taxon>Archelosauria</taxon>
        <taxon>Archosauria</taxon>
        <taxon>Dinosauria</taxon>
        <taxon>Saurischia</taxon>
        <taxon>Theropoda</taxon>
        <taxon>Coelurosauria</taxon>
        <taxon>Aves</taxon>
        <taxon>Neognathae</taxon>
        <taxon>Neoaves</taxon>
        <taxon>Aequornithes</taxon>
        <taxon>Ciconiiformes</taxon>
        <taxon>Ciconiidae</taxon>
        <taxon>Mycteria</taxon>
    </lineage>
</organism>
<evidence type="ECO:0000256" key="1">
    <source>
        <dbReference type="SAM" id="MobiDB-lite"/>
    </source>
</evidence>
<reference evidence="2 3" key="1">
    <citation type="journal article" date="2023" name="J. Hered.">
        <title>Chromosome-level genome of the wood stork (Mycteria americana) provides insight into avian chromosome evolution.</title>
        <authorList>
            <person name="Flamio R. Jr."/>
            <person name="Ramstad K.M."/>
        </authorList>
    </citation>
    <scope>NUCLEOTIDE SEQUENCE [LARGE SCALE GENOMIC DNA]</scope>
    <source>
        <strain evidence="2">JAX WOST 10</strain>
    </source>
</reference>
<sequence>MGTPPLPWQPVPMLDNPLSEEKFPNIQSKPPLAQLEAISSCPITCYLGEETDPHLSTTSFQVYDSKKIDKASNINFCSQNGVTHHPDIPSIFQICQVVIWYLMIRDAETGELEELKQVLEKTAQEGFWDDSNEKQKTRDLQPTAVPDKRQNDTVRKQQGDFRARSSASHVMTVLETISRHTKDTKIIRSSQHGFTKRRSYLTNLINFYDEVTGLADERRVVDIVYLDFRKAFNTVSCKILIDNLFM</sequence>
<proteinExistence type="predicted"/>
<accession>A0AAN7QAM3</accession>